<evidence type="ECO:0000313" key="2">
    <source>
        <dbReference type="EMBL" id="MFC7330507.1"/>
    </source>
</evidence>
<comment type="caution">
    <text evidence="2">The sequence shown here is derived from an EMBL/GenBank/DDBJ whole genome shotgun (WGS) entry which is preliminary data.</text>
</comment>
<dbReference type="RefSeq" id="WP_379873149.1">
    <property type="nucleotide sequence ID" value="NZ_JBHTBH010000012.1"/>
</dbReference>
<dbReference type="NCBIfam" id="TIGR03984">
    <property type="entry name" value="CRISPR-associated protein Csx19"/>
    <property type="match status" value="1"/>
</dbReference>
<organism evidence="2 3">
    <name type="scientific">Marinactinospora rubrisoli</name>
    <dbReference type="NCBI Taxonomy" id="2715399"/>
    <lineage>
        <taxon>Bacteria</taxon>
        <taxon>Bacillati</taxon>
        <taxon>Actinomycetota</taxon>
        <taxon>Actinomycetes</taxon>
        <taxon>Streptosporangiales</taxon>
        <taxon>Nocardiopsidaceae</taxon>
        <taxon>Marinactinospora</taxon>
    </lineage>
</organism>
<protein>
    <submittedName>
        <fullName evidence="2">CRISPR-associated protein Csx19</fullName>
    </submittedName>
</protein>
<reference evidence="3" key="1">
    <citation type="journal article" date="2019" name="Int. J. Syst. Evol. Microbiol.">
        <title>The Global Catalogue of Microorganisms (GCM) 10K type strain sequencing project: providing services to taxonomists for standard genome sequencing and annotation.</title>
        <authorList>
            <consortium name="The Broad Institute Genomics Platform"/>
            <consortium name="The Broad Institute Genome Sequencing Center for Infectious Disease"/>
            <person name="Wu L."/>
            <person name="Ma J."/>
        </authorList>
    </citation>
    <scope>NUCLEOTIDE SEQUENCE [LARGE SCALE GENOMIC DNA]</scope>
    <source>
        <strain evidence="3">CGMCC 4.7382</strain>
    </source>
</reference>
<name>A0ABW2KKV4_9ACTN</name>
<gene>
    <name evidence="2" type="primary">csx19</name>
    <name evidence="2" type="ORF">ACFQRF_22520</name>
</gene>
<proteinExistence type="predicted"/>
<feature type="region of interest" description="Disordered" evidence="1">
    <location>
        <begin position="1"/>
        <end position="21"/>
    </location>
</feature>
<keyword evidence="3" id="KW-1185">Reference proteome</keyword>
<sequence length="248" mass="26751">MTTNDTLGSPGVAPEDGELPAPHGVLVRELGDDEIAAAFADVFGEQRRCRVLDAVAPGERQWLLAEFGHGRITGGCPHEAWRLSSTEEATQQFSAPTPAADRSDAWQLLEAVVFSPSAELRIGEGAERAWLSRDADDVDRLPPWLQPWDRSFLLLGGTVTQIPASRPDVGPLCIAEDRSGSTAVHPVEWRNPAPGGKKGYGSWLTVREYWAEDPATGAVGVVFHRLVGYTCDSEPLPGTSPTSTEERA</sequence>
<dbReference type="InterPro" id="IPR023815">
    <property type="entry name" value="CRISPR-assoc_Csx19"/>
</dbReference>
<accession>A0ABW2KKV4</accession>
<evidence type="ECO:0000313" key="3">
    <source>
        <dbReference type="Proteomes" id="UP001596540"/>
    </source>
</evidence>
<dbReference type="Proteomes" id="UP001596540">
    <property type="component" value="Unassembled WGS sequence"/>
</dbReference>
<evidence type="ECO:0000256" key="1">
    <source>
        <dbReference type="SAM" id="MobiDB-lite"/>
    </source>
</evidence>
<dbReference type="EMBL" id="JBHTBH010000012">
    <property type="protein sequence ID" value="MFC7330507.1"/>
    <property type="molecule type" value="Genomic_DNA"/>
</dbReference>